<protein>
    <submittedName>
        <fullName evidence="1">Uncharacterized protein</fullName>
    </submittedName>
</protein>
<reference evidence="1" key="2">
    <citation type="journal article" date="2015" name="Data Brief">
        <title>Shoot transcriptome of the giant reed, Arundo donax.</title>
        <authorList>
            <person name="Barrero R.A."/>
            <person name="Guerrero F.D."/>
            <person name="Moolhuijzen P."/>
            <person name="Goolsby J.A."/>
            <person name="Tidwell J."/>
            <person name="Bellgard S.E."/>
            <person name="Bellgard M.I."/>
        </authorList>
    </citation>
    <scope>NUCLEOTIDE SEQUENCE</scope>
    <source>
        <tissue evidence="1">Shoot tissue taken approximately 20 cm above the soil surface</tissue>
    </source>
</reference>
<dbReference type="AlphaFoldDB" id="A0A0A9HCA4"/>
<proteinExistence type="predicted"/>
<sequence length="45" mass="5197">MGIFFTETTKKRNCRILYDESPCILGQVISWMETTTNYTEGTSMV</sequence>
<reference evidence="1" key="1">
    <citation type="submission" date="2014-09" db="EMBL/GenBank/DDBJ databases">
        <authorList>
            <person name="Magalhaes I.L.F."/>
            <person name="Oliveira U."/>
            <person name="Santos F.R."/>
            <person name="Vidigal T.H.D.A."/>
            <person name="Brescovit A.D."/>
            <person name="Santos A.J."/>
        </authorList>
    </citation>
    <scope>NUCLEOTIDE SEQUENCE</scope>
    <source>
        <tissue evidence="1">Shoot tissue taken approximately 20 cm above the soil surface</tissue>
    </source>
</reference>
<accession>A0A0A9HCA4</accession>
<organism evidence="1">
    <name type="scientific">Arundo donax</name>
    <name type="common">Giant reed</name>
    <name type="synonym">Donax arundinaceus</name>
    <dbReference type="NCBI Taxonomy" id="35708"/>
    <lineage>
        <taxon>Eukaryota</taxon>
        <taxon>Viridiplantae</taxon>
        <taxon>Streptophyta</taxon>
        <taxon>Embryophyta</taxon>
        <taxon>Tracheophyta</taxon>
        <taxon>Spermatophyta</taxon>
        <taxon>Magnoliopsida</taxon>
        <taxon>Liliopsida</taxon>
        <taxon>Poales</taxon>
        <taxon>Poaceae</taxon>
        <taxon>PACMAD clade</taxon>
        <taxon>Arundinoideae</taxon>
        <taxon>Arundineae</taxon>
        <taxon>Arundo</taxon>
    </lineage>
</organism>
<name>A0A0A9HCA4_ARUDO</name>
<evidence type="ECO:0000313" key="1">
    <source>
        <dbReference type="EMBL" id="JAE34387.1"/>
    </source>
</evidence>
<dbReference type="EMBL" id="GBRH01163509">
    <property type="protein sequence ID" value="JAE34387.1"/>
    <property type="molecule type" value="Transcribed_RNA"/>
</dbReference>